<feature type="binding site" evidence="4">
    <location>
        <position position="89"/>
    </location>
    <ligand>
        <name>Mg(2+)</name>
        <dbReference type="ChEBI" id="CHEBI:18420"/>
        <label>1</label>
    </ligand>
</feature>
<proteinExistence type="inferred from homology"/>
<sequence>MNQTELLEEILILARQAGSAIMGIYEKDFNVEYKADESPVTDADLAAHKVIANGLAHLTPEIPVLSEESADISWDIRQTWTRYWLVDPIDGTKEFIKKNGEFTVNIALIENGKPILAVVDAPALGVSYLAAEAIGAFKDRGDERIELKVTTKANKGLIRVVGSRSHPSPDLAEFVKRFDEVEMVSKGSSLKLCLVAEGSADIYPRLGPTCEWDTGAGHAIAEIAGAKVTQLDGSPLVYNTKDEYLNPYFVVSVIEEETKL</sequence>
<dbReference type="InterPro" id="IPR050725">
    <property type="entry name" value="CysQ/Inositol_MonoPase"/>
</dbReference>
<dbReference type="NCBIfam" id="TIGR01331">
    <property type="entry name" value="bisphos_cysQ"/>
    <property type="match status" value="1"/>
</dbReference>
<comment type="cofactor">
    <cofactor evidence="4">
        <name>Mg(2+)</name>
        <dbReference type="ChEBI" id="CHEBI:18420"/>
    </cofactor>
</comment>
<comment type="function">
    <text evidence="4">Converts adenosine-3',5'-bisphosphate (PAP) to AMP.</text>
</comment>
<organism evidence="5 6">
    <name type="scientific">Pseudoalteromonas rhizosphaerae</name>
    <dbReference type="NCBI Taxonomy" id="2518973"/>
    <lineage>
        <taxon>Bacteria</taxon>
        <taxon>Pseudomonadati</taxon>
        <taxon>Pseudomonadota</taxon>
        <taxon>Gammaproteobacteria</taxon>
        <taxon>Alteromonadales</taxon>
        <taxon>Pseudoalteromonadaceae</taxon>
        <taxon>Pseudoalteromonas</taxon>
    </lineage>
</organism>
<keyword evidence="4" id="KW-0472">Membrane</keyword>
<gene>
    <name evidence="4 5" type="primary">cysQ</name>
    <name evidence="5" type="ORF">ACI2JU_21065</name>
</gene>
<keyword evidence="3 4" id="KW-0460">Magnesium</keyword>
<keyword evidence="2 4" id="KW-0479">Metal-binding</keyword>
<dbReference type="SUPFAM" id="SSF56655">
    <property type="entry name" value="Carbohydrate phosphatase"/>
    <property type="match status" value="1"/>
</dbReference>
<dbReference type="HAMAP" id="MF_02095">
    <property type="entry name" value="CysQ"/>
    <property type="match status" value="1"/>
</dbReference>
<comment type="similarity">
    <text evidence="4">Belongs to the inositol monophosphatase superfamily. CysQ family.</text>
</comment>
<feature type="binding site" evidence="4">
    <location>
        <position position="213"/>
    </location>
    <ligand>
        <name>substrate</name>
    </ligand>
</feature>
<name>A0ABW8L2T2_9GAMM</name>
<dbReference type="PROSITE" id="PS00629">
    <property type="entry name" value="IMP_1"/>
    <property type="match status" value="1"/>
</dbReference>
<keyword evidence="4 5" id="KW-0378">Hydrolase</keyword>
<evidence type="ECO:0000256" key="4">
    <source>
        <dbReference type="HAMAP-Rule" id="MF_02095"/>
    </source>
</evidence>
<accession>A0ABW8L2T2</accession>
<evidence type="ECO:0000256" key="2">
    <source>
        <dbReference type="ARBA" id="ARBA00022723"/>
    </source>
</evidence>
<dbReference type="EMBL" id="JBJDOT010000044">
    <property type="protein sequence ID" value="MFK3866343.1"/>
    <property type="molecule type" value="Genomic_DNA"/>
</dbReference>
<dbReference type="Gene3D" id="3.30.540.10">
    <property type="entry name" value="Fructose-1,6-Bisphosphatase, subunit A, domain 1"/>
    <property type="match status" value="1"/>
</dbReference>
<dbReference type="Pfam" id="PF00459">
    <property type="entry name" value="Inositol_P"/>
    <property type="match status" value="1"/>
</dbReference>
<evidence type="ECO:0000256" key="1">
    <source>
        <dbReference type="ARBA" id="ARBA00001625"/>
    </source>
</evidence>
<dbReference type="RefSeq" id="WP_182785192.1">
    <property type="nucleotide sequence ID" value="NZ_JBJDOT010000044.1"/>
</dbReference>
<feature type="binding site" evidence="4">
    <location>
        <position position="67"/>
    </location>
    <ligand>
        <name>Mg(2+)</name>
        <dbReference type="ChEBI" id="CHEBI:18420"/>
        <label>1</label>
    </ligand>
</feature>
<dbReference type="EC" id="3.1.3.7" evidence="4"/>
<evidence type="ECO:0000313" key="6">
    <source>
        <dbReference type="Proteomes" id="UP001620262"/>
    </source>
</evidence>
<dbReference type="Gene3D" id="3.40.190.80">
    <property type="match status" value="1"/>
</dbReference>
<evidence type="ECO:0000256" key="3">
    <source>
        <dbReference type="ARBA" id="ARBA00022842"/>
    </source>
</evidence>
<feature type="binding site" evidence="4">
    <location>
        <position position="213"/>
    </location>
    <ligand>
        <name>Mg(2+)</name>
        <dbReference type="ChEBI" id="CHEBI:18420"/>
        <label>2</label>
    </ligand>
</feature>
<feature type="binding site" evidence="4">
    <location>
        <begin position="89"/>
        <end position="92"/>
    </location>
    <ligand>
        <name>substrate</name>
    </ligand>
</feature>
<dbReference type="PANTHER" id="PTHR43028:SF5">
    <property type="entry name" value="3'(2'),5'-BISPHOSPHATE NUCLEOTIDASE 1"/>
    <property type="match status" value="1"/>
</dbReference>
<keyword evidence="6" id="KW-1185">Reference proteome</keyword>
<dbReference type="InterPro" id="IPR020583">
    <property type="entry name" value="Inositol_monoP_metal-BS"/>
</dbReference>
<dbReference type="CDD" id="cd01638">
    <property type="entry name" value="CysQ"/>
    <property type="match status" value="1"/>
</dbReference>
<dbReference type="PANTHER" id="PTHR43028">
    <property type="entry name" value="3'(2'),5'-BISPHOSPHATE NUCLEOTIDASE 1"/>
    <property type="match status" value="1"/>
</dbReference>
<comment type="subcellular location">
    <subcellularLocation>
        <location evidence="4">Cell inner membrane</location>
        <topology evidence="4">Peripheral membrane protein</topology>
        <orientation evidence="4">Cytoplasmic side</orientation>
    </subcellularLocation>
</comment>
<feature type="binding site" evidence="4">
    <location>
        <position position="87"/>
    </location>
    <ligand>
        <name>Mg(2+)</name>
        <dbReference type="ChEBI" id="CHEBI:18420"/>
        <label>2</label>
    </ligand>
</feature>
<keyword evidence="4" id="KW-0997">Cell inner membrane</keyword>
<evidence type="ECO:0000313" key="5">
    <source>
        <dbReference type="EMBL" id="MFK3866343.1"/>
    </source>
</evidence>
<keyword evidence="4" id="KW-1003">Cell membrane</keyword>
<comment type="catalytic activity">
    <reaction evidence="1 4">
        <text>adenosine 3',5'-bisphosphate + H2O = AMP + phosphate</text>
        <dbReference type="Rhea" id="RHEA:10040"/>
        <dbReference type="ChEBI" id="CHEBI:15377"/>
        <dbReference type="ChEBI" id="CHEBI:43474"/>
        <dbReference type="ChEBI" id="CHEBI:58343"/>
        <dbReference type="ChEBI" id="CHEBI:456215"/>
        <dbReference type="EC" id="3.1.3.7"/>
    </reaction>
</comment>
<dbReference type="PRINTS" id="PR00377">
    <property type="entry name" value="IMPHPHTASES"/>
</dbReference>
<feature type="binding site" evidence="4">
    <location>
        <position position="87"/>
    </location>
    <ligand>
        <name>Mg(2+)</name>
        <dbReference type="ChEBI" id="CHEBI:18420"/>
        <label>1</label>
    </ligand>
</feature>
<feature type="binding site" evidence="4">
    <location>
        <position position="67"/>
    </location>
    <ligand>
        <name>substrate</name>
    </ligand>
</feature>
<dbReference type="InterPro" id="IPR000760">
    <property type="entry name" value="Inositol_monophosphatase-like"/>
</dbReference>
<dbReference type="Proteomes" id="UP001620262">
    <property type="component" value="Unassembled WGS sequence"/>
</dbReference>
<dbReference type="GO" id="GO:0008441">
    <property type="term" value="F:3'(2'),5'-bisphosphate nucleotidase activity"/>
    <property type="evidence" value="ECO:0007669"/>
    <property type="project" value="UniProtKB-EC"/>
</dbReference>
<protein>
    <recommendedName>
        <fullName evidence="4">3'(2'),5'-bisphosphate nucleotidase CysQ</fullName>
        <ecNumber evidence="4">3.1.3.7</ecNumber>
    </recommendedName>
    <alternativeName>
        <fullName evidence="4">3'(2'),5-bisphosphonucleoside 3'(2')-phosphohydrolase</fullName>
    </alternativeName>
    <alternativeName>
        <fullName evidence="4">3'-phosphoadenosine 5'-phosphate phosphatase</fullName>
        <shortName evidence="4">PAP phosphatase</shortName>
    </alternativeName>
</protein>
<reference evidence="5 6" key="1">
    <citation type="submission" date="2024-11" db="EMBL/GenBank/DDBJ databases">
        <title>The Natural Products Discovery Center: Release of the First 8490 Sequenced Strains for Exploring Actinobacteria Biosynthetic Diversity.</title>
        <authorList>
            <person name="Kalkreuter E."/>
            <person name="Kautsar S.A."/>
            <person name="Yang D."/>
            <person name="Bader C.D."/>
            <person name="Teijaro C.N."/>
            <person name="Fluegel L."/>
            <person name="Davis C.M."/>
            <person name="Simpson J.R."/>
            <person name="Lauterbach L."/>
            <person name="Steele A.D."/>
            <person name="Gui C."/>
            <person name="Meng S."/>
            <person name="Li G."/>
            <person name="Viehrig K."/>
            <person name="Ye F."/>
            <person name="Su P."/>
            <person name="Kiefer A.F."/>
            <person name="Nichols A."/>
            <person name="Cepeda A.J."/>
            <person name="Yan W."/>
            <person name="Fan B."/>
            <person name="Jiang Y."/>
            <person name="Adhikari A."/>
            <person name="Zheng C.-J."/>
            <person name="Schuster L."/>
            <person name="Cowan T.M."/>
            <person name="Smanski M.J."/>
            <person name="Chevrette M.G."/>
            <person name="De Carvalho L.P.S."/>
            <person name="Shen B."/>
        </authorList>
    </citation>
    <scope>NUCLEOTIDE SEQUENCE [LARGE SCALE GENOMIC DNA]</scope>
    <source>
        <strain evidence="5 6">NPDC078403</strain>
    </source>
</reference>
<comment type="caution">
    <text evidence="5">The sequence shown here is derived from an EMBL/GenBank/DDBJ whole genome shotgun (WGS) entry which is preliminary data.</text>
</comment>
<feature type="binding site" evidence="4">
    <location>
        <position position="90"/>
    </location>
    <ligand>
        <name>Mg(2+)</name>
        <dbReference type="ChEBI" id="CHEBI:18420"/>
        <label>2</label>
    </ligand>
</feature>
<dbReference type="InterPro" id="IPR006240">
    <property type="entry name" value="CysQ"/>
</dbReference>